<dbReference type="InterPro" id="IPR005183">
    <property type="entry name" value="DUF305_CopM-like"/>
</dbReference>
<proteinExistence type="predicted"/>
<evidence type="ECO:0000313" key="3">
    <source>
        <dbReference type="Proteomes" id="UP000316639"/>
    </source>
</evidence>
<dbReference type="PANTHER" id="PTHR36933">
    <property type="entry name" value="SLL0788 PROTEIN"/>
    <property type="match status" value="1"/>
</dbReference>
<gene>
    <name evidence="2" type="ORF">FKR81_05170</name>
</gene>
<dbReference type="AlphaFoldDB" id="A0A563F0B6"/>
<dbReference type="Pfam" id="PF03713">
    <property type="entry name" value="DUF305"/>
    <property type="match status" value="1"/>
</dbReference>
<evidence type="ECO:0000259" key="1">
    <source>
        <dbReference type="Pfam" id="PF03713"/>
    </source>
</evidence>
<name>A0A563F0B6_9PSEU</name>
<dbReference type="EMBL" id="VOBR01000003">
    <property type="protein sequence ID" value="TWP53359.1"/>
    <property type="molecule type" value="Genomic_DNA"/>
</dbReference>
<dbReference type="Gene3D" id="1.20.1260.10">
    <property type="match status" value="1"/>
</dbReference>
<organism evidence="2 3">
    <name type="scientific">Lentzea tibetensis</name>
    <dbReference type="NCBI Taxonomy" id="2591470"/>
    <lineage>
        <taxon>Bacteria</taxon>
        <taxon>Bacillati</taxon>
        <taxon>Actinomycetota</taxon>
        <taxon>Actinomycetes</taxon>
        <taxon>Pseudonocardiales</taxon>
        <taxon>Pseudonocardiaceae</taxon>
        <taxon>Lentzea</taxon>
    </lineage>
</organism>
<dbReference type="RefSeq" id="WP_146349770.1">
    <property type="nucleotide sequence ID" value="NZ_VOBR01000003.1"/>
</dbReference>
<reference evidence="2 3" key="1">
    <citation type="submission" date="2019-07" db="EMBL/GenBank/DDBJ databases">
        <title>Lentzea xizangensis sp. nov., isolated from Qinghai-Tibetan Plateau Soils.</title>
        <authorList>
            <person name="Huang J."/>
        </authorList>
    </citation>
    <scope>NUCLEOTIDE SEQUENCE [LARGE SCALE GENOMIC DNA]</scope>
    <source>
        <strain evidence="2 3">FXJ1.1311</strain>
    </source>
</reference>
<feature type="domain" description="DUF305" evidence="1">
    <location>
        <begin position="1"/>
        <end position="142"/>
    </location>
</feature>
<sequence length="146" mass="15854">MFAQMMIAHLEQGVDMAVVAKAKATRQELRDLAAAVDSTQREELTTLKSWLQTWGKPTTTDHNPNAHAHHGGLPLIDAKVLNDLKDLSGAEFDTTYLNLMTGHQGGAVEMARTEIADGSNPETKAYADRVVQSRQAQVSQMLGLVG</sequence>
<dbReference type="Proteomes" id="UP000316639">
    <property type="component" value="Unassembled WGS sequence"/>
</dbReference>
<dbReference type="InterPro" id="IPR012347">
    <property type="entry name" value="Ferritin-like"/>
</dbReference>
<protein>
    <submittedName>
        <fullName evidence="2">DUF305 domain-containing protein</fullName>
    </submittedName>
</protein>
<accession>A0A563F0B6</accession>
<dbReference type="PANTHER" id="PTHR36933:SF1">
    <property type="entry name" value="SLL0788 PROTEIN"/>
    <property type="match status" value="1"/>
</dbReference>
<keyword evidence="3" id="KW-1185">Reference proteome</keyword>
<evidence type="ECO:0000313" key="2">
    <source>
        <dbReference type="EMBL" id="TWP53359.1"/>
    </source>
</evidence>
<comment type="caution">
    <text evidence="2">The sequence shown here is derived from an EMBL/GenBank/DDBJ whole genome shotgun (WGS) entry which is preliminary data.</text>
</comment>
<dbReference type="OrthoDB" id="26872at2"/>